<feature type="transmembrane region" description="Helical" evidence="9">
    <location>
        <begin position="106"/>
        <end position="127"/>
    </location>
</feature>
<evidence type="ECO:0000256" key="2">
    <source>
        <dbReference type="ARBA" id="ARBA00022448"/>
    </source>
</evidence>
<dbReference type="PANTHER" id="PTHR30574:SF1">
    <property type="entry name" value="SULPHUR TRANSPORT DOMAIN-CONTAINING PROTEIN"/>
    <property type="match status" value="1"/>
</dbReference>
<evidence type="ECO:0000256" key="5">
    <source>
        <dbReference type="ARBA" id="ARBA00022692"/>
    </source>
</evidence>
<keyword evidence="3" id="KW-1003">Cell membrane</keyword>
<reference evidence="10" key="2">
    <citation type="submission" date="2020-09" db="EMBL/GenBank/DDBJ databases">
        <authorList>
            <person name="Sun Q."/>
            <person name="Ohkuma M."/>
        </authorList>
    </citation>
    <scope>NUCLEOTIDE SEQUENCE</scope>
    <source>
        <strain evidence="10">JCM 14719</strain>
    </source>
</reference>
<organism evidence="10 11">
    <name type="scientific">Calditerricola satsumensis</name>
    <dbReference type="NCBI Taxonomy" id="373054"/>
    <lineage>
        <taxon>Bacteria</taxon>
        <taxon>Bacillati</taxon>
        <taxon>Bacillota</taxon>
        <taxon>Bacilli</taxon>
        <taxon>Bacillales</taxon>
        <taxon>Bacillaceae</taxon>
        <taxon>Calditerricola</taxon>
    </lineage>
</organism>
<dbReference type="AlphaFoldDB" id="A0A8J3B717"/>
<evidence type="ECO:0000256" key="9">
    <source>
        <dbReference type="SAM" id="Phobius"/>
    </source>
</evidence>
<dbReference type="Proteomes" id="UP000637720">
    <property type="component" value="Unassembled WGS sequence"/>
</dbReference>
<keyword evidence="7 9" id="KW-0472">Membrane</keyword>
<comment type="similarity">
    <text evidence="8">Belongs to the TsuA/YedE (TC 9.B.102) family.</text>
</comment>
<keyword evidence="11" id="KW-1185">Reference proteome</keyword>
<evidence type="ECO:0000256" key="6">
    <source>
        <dbReference type="ARBA" id="ARBA00022989"/>
    </source>
</evidence>
<proteinExistence type="inferred from homology"/>
<keyword evidence="2" id="KW-0813">Transport</keyword>
<dbReference type="InterPro" id="IPR007272">
    <property type="entry name" value="Sulf_transp_TsuA/YedE"/>
</dbReference>
<evidence type="ECO:0000256" key="4">
    <source>
        <dbReference type="ARBA" id="ARBA00022519"/>
    </source>
</evidence>
<feature type="transmembrane region" description="Helical" evidence="9">
    <location>
        <begin position="247"/>
        <end position="266"/>
    </location>
</feature>
<dbReference type="EMBL" id="BMOF01000022">
    <property type="protein sequence ID" value="GGK00254.1"/>
    <property type="molecule type" value="Genomic_DNA"/>
</dbReference>
<feature type="transmembrane region" description="Helical" evidence="9">
    <location>
        <begin position="148"/>
        <end position="169"/>
    </location>
</feature>
<evidence type="ECO:0000256" key="1">
    <source>
        <dbReference type="ARBA" id="ARBA00004429"/>
    </source>
</evidence>
<evidence type="ECO:0000313" key="10">
    <source>
        <dbReference type="EMBL" id="GGK00254.1"/>
    </source>
</evidence>
<evidence type="ECO:0000256" key="3">
    <source>
        <dbReference type="ARBA" id="ARBA00022475"/>
    </source>
</evidence>
<sequence length="318" mass="33795">MFGVVLSGLFCGALLGFVLQRGRFCMVSAYRDLYLTRDSRLFLATLIAIAVQSVGVYTLAALGVIQIPEIPFTYLAAVIGGFLFGIGIVLAGGCATGTWYRAGEGLVGSWIALFGYMVGSAATKFGALKPLHDVLTAPKAPQAFIHETLGVSPWVLIVLFVGVTLLAVWRHLRRSQVPVPSPKPRKRGLAHLLFEKRWHPFVTAVLVGLIAVLAWPLSESTGRMYGLGITTPTGKLLQYAVTGDEAVLDWGVFLVLGIALGSYLAAKGSGEFRWRVPDAHTAMRSLVGGLIMGFGAGIAGGCTIGNGLVNTALFTWEG</sequence>
<feature type="transmembrane region" description="Helical" evidence="9">
    <location>
        <begin position="286"/>
        <end position="309"/>
    </location>
</feature>
<accession>A0A8J3B717</accession>
<keyword evidence="5 9" id="KW-0812">Transmembrane</keyword>
<protein>
    <submittedName>
        <fullName evidence="10">UPF0394 inner membrane protein YeeE</fullName>
    </submittedName>
</protein>
<keyword evidence="4" id="KW-0997">Cell inner membrane</keyword>
<evidence type="ECO:0000313" key="11">
    <source>
        <dbReference type="Proteomes" id="UP000637720"/>
    </source>
</evidence>
<dbReference type="GO" id="GO:0005886">
    <property type="term" value="C:plasma membrane"/>
    <property type="evidence" value="ECO:0007669"/>
    <property type="project" value="UniProtKB-SubCell"/>
</dbReference>
<feature type="transmembrane region" description="Helical" evidence="9">
    <location>
        <begin position="198"/>
        <end position="217"/>
    </location>
</feature>
<evidence type="ECO:0000256" key="7">
    <source>
        <dbReference type="ARBA" id="ARBA00023136"/>
    </source>
</evidence>
<reference evidence="10" key="1">
    <citation type="journal article" date="2014" name="Int. J. Syst. Evol. Microbiol.">
        <title>Complete genome sequence of Corynebacterium casei LMG S-19264T (=DSM 44701T), isolated from a smear-ripened cheese.</title>
        <authorList>
            <consortium name="US DOE Joint Genome Institute (JGI-PGF)"/>
            <person name="Walter F."/>
            <person name="Albersmeier A."/>
            <person name="Kalinowski J."/>
            <person name="Ruckert C."/>
        </authorList>
    </citation>
    <scope>NUCLEOTIDE SEQUENCE</scope>
    <source>
        <strain evidence="10">JCM 14719</strain>
    </source>
</reference>
<comment type="subcellular location">
    <subcellularLocation>
        <location evidence="1">Cell inner membrane</location>
        <topology evidence="1">Multi-pass membrane protein</topology>
    </subcellularLocation>
</comment>
<evidence type="ECO:0000256" key="8">
    <source>
        <dbReference type="ARBA" id="ARBA00035655"/>
    </source>
</evidence>
<name>A0A8J3B717_9BACI</name>
<dbReference type="PANTHER" id="PTHR30574">
    <property type="entry name" value="INNER MEMBRANE PROTEIN YEDE"/>
    <property type="match status" value="1"/>
</dbReference>
<dbReference type="Pfam" id="PF04143">
    <property type="entry name" value="Sulf_transp"/>
    <property type="match status" value="1"/>
</dbReference>
<comment type="caution">
    <text evidence="10">The sequence shown here is derived from an EMBL/GenBank/DDBJ whole genome shotgun (WGS) entry which is preliminary data.</text>
</comment>
<feature type="transmembrane region" description="Helical" evidence="9">
    <location>
        <begin position="41"/>
        <end position="65"/>
    </location>
</feature>
<keyword evidence="6 9" id="KW-1133">Transmembrane helix</keyword>
<feature type="transmembrane region" description="Helical" evidence="9">
    <location>
        <begin position="72"/>
        <end position="100"/>
    </location>
</feature>
<gene>
    <name evidence="10" type="primary">yeeE</name>
    <name evidence="10" type="ORF">GCM10007043_12890</name>
</gene>